<feature type="binding site" evidence="1">
    <location>
        <position position="267"/>
    </location>
    <ligand>
        <name>Zn(2+)</name>
        <dbReference type="ChEBI" id="CHEBI:29105"/>
    </ligand>
</feature>
<name>A0AAN6UGF4_9PEZI</name>
<evidence type="ECO:0000256" key="1">
    <source>
        <dbReference type="PIRSR" id="PIRSR605301-1"/>
    </source>
</evidence>
<gene>
    <name evidence="3" type="ORF">BT67DRAFT_443855</name>
</gene>
<protein>
    <submittedName>
        <fullName evidence="3">Mob1/phocein</fullName>
    </submittedName>
</protein>
<comment type="caution">
    <text evidence="3">The sequence shown here is derived from an EMBL/GenBank/DDBJ whole genome shotgun (WGS) entry which is preliminary data.</text>
</comment>
<proteinExistence type="predicted"/>
<dbReference type="Proteomes" id="UP001304895">
    <property type="component" value="Unassembled WGS sequence"/>
</dbReference>
<keyword evidence="1" id="KW-0479">Metal-binding</keyword>
<dbReference type="InterPro" id="IPR036703">
    <property type="entry name" value="MOB_kinase_act_sf"/>
</dbReference>
<dbReference type="InterPro" id="IPR005301">
    <property type="entry name" value="MOB_kinase_act_fam"/>
</dbReference>
<dbReference type="Gene3D" id="1.20.140.30">
    <property type="entry name" value="MOB kinase activator"/>
    <property type="match status" value="1"/>
</dbReference>
<dbReference type="AlphaFoldDB" id="A0AAN6UGF4"/>
<keyword evidence="1" id="KW-0862">Zinc</keyword>
<dbReference type="PANTHER" id="PTHR22599">
    <property type="entry name" value="MPS ONE BINDER KINASE ACTIVATOR-LIKE MOB"/>
    <property type="match status" value="1"/>
</dbReference>
<feature type="binding site" evidence="1">
    <location>
        <position position="161"/>
    </location>
    <ligand>
        <name>Zn(2+)</name>
        <dbReference type="ChEBI" id="CHEBI:29105"/>
    </ligand>
</feature>
<accession>A0AAN6UGF4</accession>
<reference evidence="3" key="2">
    <citation type="submission" date="2023-05" db="EMBL/GenBank/DDBJ databases">
        <authorList>
            <consortium name="Lawrence Berkeley National Laboratory"/>
            <person name="Steindorff A."/>
            <person name="Hensen N."/>
            <person name="Bonometti L."/>
            <person name="Westerberg I."/>
            <person name="Brannstrom I.O."/>
            <person name="Guillou S."/>
            <person name="Cros-Aarteil S."/>
            <person name="Calhoun S."/>
            <person name="Haridas S."/>
            <person name="Kuo A."/>
            <person name="Mondo S."/>
            <person name="Pangilinan J."/>
            <person name="Riley R."/>
            <person name="Labutti K."/>
            <person name="Andreopoulos B."/>
            <person name="Lipzen A."/>
            <person name="Chen C."/>
            <person name="Yanf M."/>
            <person name="Daum C."/>
            <person name="Ng V."/>
            <person name="Clum A."/>
            <person name="Ohm R."/>
            <person name="Martin F."/>
            <person name="Silar P."/>
            <person name="Natvig D."/>
            <person name="Lalanne C."/>
            <person name="Gautier V."/>
            <person name="Ament-Velasquez S.L."/>
            <person name="Kruys A."/>
            <person name="Hutchinson M.I."/>
            <person name="Powell A.J."/>
            <person name="Barry K."/>
            <person name="Miller A.N."/>
            <person name="Grigoriev I.V."/>
            <person name="Debuchy R."/>
            <person name="Gladieux P."/>
            <person name="Thoren M.H."/>
            <person name="Johannesson H."/>
        </authorList>
    </citation>
    <scope>NUCLEOTIDE SEQUENCE</scope>
    <source>
        <strain evidence="3">CBS 123565</strain>
    </source>
</reference>
<dbReference type="EMBL" id="MU853418">
    <property type="protein sequence ID" value="KAK4132265.1"/>
    <property type="molecule type" value="Genomic_DNA"/>
</dbReference>
<dbReference type="SUPFAM" id="SSF101152">
    <property type="entry name" value="Mob1/phocein"/>
    <property type="match status" value="1"/>
</dbReference>
<feature type="binding site" evidence="1">
    <location>
        <position position="262"/>
    </location>
    <ligand>
        <name>Zn(2+)</name>
        <dbReference type="ChEBI" id="CHEBI:29105"/>
    </ligand>
</feature>
<evidence type="ECO:0000313" key="3">
    <source>
        <dbReference type="EMBL" id="KAK4132265.1"/>
    </source>
</evidence>
<keyword evidence="4" id="KW-1185">Reference proteome</keyword>
<feature type="binding site" evidence="1">
    <location>
        <position position="156"/>
    </location>
    <ligand>
        <name>Zn(2+)</name>
        <dbReference type="ChEBI" id="CHEBI:29105"/>
    </ligand>
</feature>
<evidence type="ECO:0000256" key="2">
    <source>
        <dbReference type="SAM" id="MobiDB-lite"/>
    </source>
</evidence>
<dbReference type="SMART" id="SM01388">
    <property type="entry name" value="Mob1_phocein"/>
    <property type="match status" value="1"/>
</dbReference>
<sequence length="344" mass="38046">MSNIFSGINARLRGTSSKAGSARSPISPISDDGRLNTPGAVPRKSKSSANLSSSSASLSSRVLPLPASPALSQTISMTSTGDEILHSYRLPTPLPMWLNPAHAKHIVKGNFMTLSARPKSVDQGEWVAHQVVEHYRNLWNFVQVVYENEADGKSICTATTCPRMSAGPNHSYTWLNARFEPIELPAIEYIALMQRWISGKVDDTKMFPTDAAGISFSHHPNIANTALLSGPDEWVGKRSGFPKEFHSICQTIFLQMFRVYSHLYWAHFVEPFYHLNLEKQLNSCFSHFLLTATALDMLKPPALEPMQPLLDLWAANGTFPPESKAYEYANVKAGTRLLQLGGMS</sequence>
<reference evidence="3" key="1">
    <citation type="journal article" date="2023" name="Mol. Phylogenet. Evol.">
        <title>Genome-scale phylogeny and comparative genomics of the fungal order Sordariales.</title>
        <authorList>
            <person name="Hensen N."/>
            <person name="Bonometti L."/>
            <person name="Westerberg I."/>
            <person name="Brannstrom I.O."/>
            <person name="Guillou S."/>
            <person name="Cros-Aarteil S."/>
            <person name="Calhoun S."/>
            <person name="Haridas S."/>
            <person name="Kuo A."/>
            <person name="Mondo S."/>
            <person name="Pangilinan J."/>
            <person name="Riley R."/>
            <person name="LaButti K."/>
            <person name="Andreopoulos B."/>
            <person name="Lipzen A."/>
            <person name="Chen C."/>
            <person name="Yan M."/>
            <person name="Daum C."/>
            <person name="Ng V."/>
            <person name="Clum A."/>
            <person name="Steindorff A."/>
            <person name="Ohm R.A."/>
            <person name="Martin F."/>
            <person name="Silar P."/>
            <person name="Natvig D.O."/>
            <person name="Lalanne C."/>
            <person name="Gautier V."/>
            <person name="Ament-Velasquez S.L."/>
            <person name="Kruys A."/>
            <person name="Hutchinson M.I."/>
            <person name="Powell A.J."/>
            <person name="Barry K."/>
            <person name="Miller A.N."/>
            <person name="Grigoriev I.V."/>
            <person name="Debuchy R."/>
            <person name="Gladieux P."/>
            <person name="Hiltunen Thoren M."/>
            <person name="Johannesson H."/>
        </authorList>
    </citation>
    <scope>NUCLEOTIDE SEQUENCE</scope>
    <source>
        <strain evidence="3">CBS 123565</strain>
    </source>
</reference>
<organism evidence="3 4">
    <name type="scientific">Trichocladium antarcticum</name>
    <dbReference type="NCBI Taxonomy" id="1450529"/>
    <lineage>
        <taxon>Eukaryota</taxon>
        <taxon>Fungi</taxon>
        <taxon>Dikarya</taxon>
        <taxon>Ascomycota</taxon>
        <taxon>Pezizomycotina</taxon>
        <taxon>Sordariomycetes</taxon>
        <taxon>Sordariomycetidae</taxon>
        <taxon>Sordariales</taxon>
        <taxon>Chaetomiaceae</taxon>
        <taxon>Trichocladium</taxon>
    </lineage>
</organism>
<evidence type="ECO:0000313" key="4">
    <source>
        <dbReference type="Proteomes" id="UP001304895"/>
    </source>
</evidence>
<dbReference type="Pfam" id="PF03637">
    <property type="entry name" value="Mob1_phocein"/>
    <property type="match status" value="2"/>
</dbReference>
<feature type="region of interest" description="Disordered" evidence="2">
    <location>
        <begin position="14"/>
        <end position="53"/>
    </location>
</feature>